<evidence type="ECO:0000256" key="1">
    <source>
        <dbReference type="SAM" id="MobiDB-lite"/>
    </source>
</evidence>
<comment type="caution">
    <text evidence="2">The sequence shown here is derived from an EMBL/GenBank/DDBJ whole genome shotgun (WGS) entry which is preliminary data.</text>
</comment>
<dbReference type="EMBL" id="JABBWK010000446">
    <property type="protein sequence ID" value="KAG1884207.1"/>
    <property type="molecule type" value="Genomic_DNA"/>
</dbReference>
<keyword evidence="3" id="KW-1185">Reference proteome</keyword>
<name>A0AAD4HBL8_9AGAM</name>
<organism evidence="2 3">
    <name type="scientific">Suillus fuscotomentosus</name>
    <dbReference type="NCBI Taxonomy" id="1912939"/>
    <lineage>
        <taxon>Eukaryota</taxon>
        <taxon>Fungi</taxon>
        <taxon>Dikarya</taxon>
        <taxon>Basidiomycota</taxon>
        <taxon>Agaricomycotina</taxon>
        <taxon>Agaricomycetes</taxon>
        <taxon>Agaricomycetidae</taxon>
        <taxon>Boletales</taxon>
        <taxon>Suillineae</taxon>
        <taxon>Suillaceae</taxon>
        <taxon>Suillus</taxon>
    </lineage>
</organism>
<protein>
    <submittedName>
        <fullName evidence="2">Uncharacterized protein</fullName>
    </submittedName>
</protein>
<reference evidence="2" key="1">
    <citation type="journal article" date="2020" name="New Phytol.">
        <title>Comparative genomics reveals dynamic genome evolution in host specialist ectomycorrhizal fungi.</title>
        <authorList>
            <person name="Lofgren L.A."/>
            <person name="Nguyen N.H."/>
            <person name="Vilgalys R."/>
            <person name="Ruytinx J."/>
            <person name="Liao H.L."/>
            <person name="Branco S."/>
            <person name="Kuo A."/>
            <person name="LaButti K."/>
            <person name="Lipzen A."/>
            <person name="Andreopoulos W."/>
            <person name="Pangilinan J."/>
            <person name="Riley R."/>
            <person name="Hundley H."/>
            <person name="Na H."/>
            <person name="Barry K."/>
            <person name="Grigoriev I.V."/>
            <person name="Stajich J.E."/>
            <person name="Kennedy P.G."/>
        </authorList>
    </citation>
    <scope>NUCLEOTIDE SEQUENCE</scope>
    <source>
        <strain evidence="2">FC203</strain>
    </source>
</reference>
<accession>A0AAD4HBL8</accession>
<feature type="region of interest" description="Disordered" evidence="1">
    <location>
        <begin position="123"/>
        <end position="149"/>
    </location>
</feature>
<proteinExistence type="predicted"/>
<dbReference type="AlphaFoldDB" id="A0AAD4HBL8"/>
<sequence length="187" mass="20411">MPYHDPDQSSEHSAPQILGVEDWHHSKWCFLANGQGAPVDSQGYYIFPSEPLAGPDTQETLDSAKSHSPSSKAPTIAAGDDLGKHTSNQHPVNIPHHNLKRALSGDESNSDVKSDASRQFADNITNSLHVQPPTKKRRVTLSGSETDSRAADNVDGVIENRKEIVEVLREQTAILARLVHVLEVVSQ</sequence>
<dbReference type="GeneID" id="64663246"/>
<evidence type="ECO:0000313" key="2">
    <source>
        <dbReference type="EMBL" id="KAG1884207.1"/>
    </source>
</evidence>
<gene>
    <name evidence="2" type="ORF">F5891DRAFT_1202951</name>
</gene>
<evidence type="ECO:0000313" key="3">
    <source>
        <dbReference type="Proteomes" id="UP001195769"/>
    </source>
</evidence>
<dbReference type="Proteomes" id="UP001195769">
    <property type="component" value="Unassembled WGS sequence"/>
</dbReference>
<dbReference type="RefSeq" id="XP_041216229.1">
    <property type="nucleotide sequence ID" value="XM_041368948.1"/>
</dbReference>
<feature type="region of interest" description="Disordered" evidence="1">
    <location>
        <begin position="50"/>
        <end position="96"/>
    </location>
</feature>